<dbReference type="InParanoid" id="G5A0N8"/>
<keyword evidence="3" id="KW-1185">Reference proteome</keyword>
<dbReference type="RefSeq" id="XP_009533319.1">
    <property type="nucleotide sequence ID" value="XM_009535024.1"/>
</dbReference>
<feature type="region of interest" description="Disordered" evidence="1">
    <location>
        <begin position="146"/>
        <end position="192"/>
    </location>
</feature>
<name>G5A0N8_PHYSP</name>
<dbReference type="EMBL" id="JH159158">
    <property type="protein sequence ID" value="EGZ10574.1"/>
    <property type="molecule type" value="Genomic_DNA"/>
</dbReference>
<dbReference type="AlphaFoldDB" id="G5A0N8"/>
<protein>
    <recommendedName>
        <fullName evidence="4">PiggyBac transposable element-derived protein domain-containing protein</fullName>
    </recommendedName>
</protein>
<accession>G5A0N8</accession>
<proteinExistence type="predicted"/>
<gene>
    <name evidence="2" type="ORF">PHYSODRAFT_304410</name>
</gene>
<evidence type="ECO:0000256" key="1">
    <source>
        <dbReference type="SAM" id="MobiDB-lite"/>
    </source>
</evidence>
<feature type="compositionally biased region" description="Polar residues" evidence="1">
    <location>
        <begin position="1"/>
        <end position="12"/>
    </location>
</feature>
<evidence type="ECO:0000313" key="2">
    <source>
        <dbReference type="EMBL" id="EGZ10574.1"/>
    </source>
</evidence>
<dbReference type="Proteomes" id="UP000002640">
    <property type="component" value="Unassembled WGS sequence"/>
</dbReference>
<dbReference type="KEGG" id="psoj:PHYSODRAFT_304410"/>
<feature type="compositionally biased region" description="Basic and acidic residues" evidence="1">
    <location>
        <begin position="178"/>
        <end position="192"/>
    </location>
</feature>
<reference evidence="2 3" key="1">
    <citation type="journal article" date="2006" name="Science">
        <title>Phytophthora genome sequences uncover evolutionary origins and mechanisms of pathogenesis.</title>
        <authorList>
            <person name="Tyler B.M."/>
            <person name="Tripathy S."/>
            <person name="Zhang X."/>
            <person name="Dehal P."/>
            <person name="Jiang R.H."/>
            <person name="Aerts A."/>
            <person name="Arredondo F.D."/>
            <person name="Baxter L."/>
            <person name="Bensasson D."/>
            <person name="Beynon J.L."/>
            <person name="Chapman J."/>
            <person name="Damasceno C.M."/>
            <person name="Dorrance A.E."/>
            <person name="Dou D."/>
            <person name="Dickerman A.W."/>
            <person name="Dubchak I.L."/>
            <person name="Garbelotto M."/>
            <person name="Gijzen M."/>
            <person name="Gordon S.G."/>
            <person name="Govers F."/>
            <person name="Grunwald N.J."/>
            <person name="Huang W."/>
            <person name="Ivors K.L."/>
            <person name="Jones R.W."/>
            <person name="Kamoun S."/>
            <person name="Krampis K."/>
            <person name="Lamour K.H."/>
            <person name="Lee M.K."/>
            <person name="McDonald W.H."/>
            <person name="Medina M."/>
            <person name="Meijer H.J."/>
            <person name="Nordberg E.K."/>
            <person name="Maclean D.J."/>
            <person name="Ospina-Giraldo M.D."/>
            <person name="Morris P.F."/>
            <person name="Phuntumart V."/>
            <person name="Putnam N.H."/>
            <person name="Rash S."/>
            <person name="Rose J.K."/>
            <person name="Sakihama Y."/>
            <person name="Salamov A.A."/>
            <person name="Savidor A."/>
            <person name="Scheuring C.F."/>
            <person name="Smith B.M."/>
            <person name="Sobral B.W."/>
            <person name="Terry A."/>
            <person name="Torto-Alalibo T.A."/>
            <person name="Win J."/>
            <person name="Xu Z."/>
            <person name="Zhang H."/>
            <person name="Grigoriev I.V."/>
            <person name="Rokhsar D.S."/>
            <person name="Boore J.L."/>
        </authorList>
    </citation>
    <scope>NUCLEOTIDE SEQUENCE [LARGE SCALE GENOMIC DNA]</scope>
    <source>
        <strain evidence="2 3">P6497</strain>
    </source>
</reference>
<feature type="region of interest" description="Disordered" evidence="1">
    <location>
        <begin position="1"/>
        <end position="26"/>
    </location>
</feature>
<evidence type="ECO:0008006" key="4">
    <source>
        <dbReference type="Google" id="ProtNLM"/>
    </source>
</evidence>
<sequence>MPLLTPRSSAPWHQQKGAQDDRLTKKPTMLGTAPVADSNGIVHTFDCGTSTTMSSHAKQVYYRWIEDGGVHYPQRRQLISPQMLHCFRKYYKIFVDGLDKMAVNREACRRNSEALADHAGPAEMLNAQPSAVGTAVRTKTRIDGRIVEDGCDNDSGAGNEEIDDISDEEGDDSDHEEEGVSEKAARTAKVGE</sequence>
<dbReference type="GeneID" id="20642413"/>
<evidence type="ECO:0000313" key="3">
    <source>
        <dbReference type="Proteomes" id="UP000002640"/>
    </source>
</evidence>
<feature type="compositionally biased region" description="Acidic residues" evidence="1">
    <location>
        <begin position="160"/>
        <end position="177"/>
    </location>
</feature>
<organism evidence="2 3">
    <name type="scientific">Phytophthora sojae (strain P6497)</name>
    <name type="common">Soybean stem and root rot agent</name>
    <name type="synonym">Phytophthora megasperma f. sp. glycines</name>
    <dbReference type="NCBI Taxonomy" id="1094619"/>
    <lineage>
        <taxon>Eukaryota</taxon>
        <taxon>Sar</taxon>
        <taxon>Stramenopiles</taxon>
        <taxon>Oomycota</taxon>
        <taxon>Peronosporomycetes</taxon>
        <taxon>Peronosporales</taxon>
        <taxon>Peronosporaceae</taxon>
        <taxon>Phytophthora</taxon>
    </lineage>
</organism>